<dbReference type="OrthoDB" id="10635050at2759"/>
<name>A0A6A6SFJ0_9PLEO</name>
<sequence length="266" mass="29199">MRASKSLTNLSSLGFPEPPSPLPRHNTRSRNRQPHPHPHATGLNTLNHPSPLTFAETSPPVRSRRARPTTATTSHRRARSLAPTSQNPALHLTLPPRKAISTQAIDPRSNIPETPRPMPTRKAPTVLTCPSCHMSQFHELSAQGQTTAICQVCLKWFRKNEKREERDDAVLTSFPSLLRADSEEEEEQDGEGTGGKSIYERMVCALRGGDGSWSRQTSSSSSVWDSDESRRCGSEKSSSSLQSVASRETGGTCHNGGSLELELRGF</sequence>
<keyword evidence="3" id="KW-1185">Reference proteome</keyword>
<dbReference type="AlphaFoldDB" id="A0A6A6SFJ0"/>
<gene>
    <name evidence="2" type="ORF">P280DRAFT_475218</name>
</gene>
<protein>
    <submittedName>
        <fullName evidence="2">Uncharacterized protein</fullName>
    </submittedName>
</protein>
<reference evidence="2" key="1">
    <citation type="journal article" date="2020" name="Stud. Mycol.">
        <title>101 Dothideomycetes genomes: a test case for predicting lifestyles and emergence of pathogens.</title>
        <authorList>
            <person name="Haridas S."/>
            <person name="Albert R."/>
            <person name="Binder M."/>
            <person name="Bloem J."/>
            <person name="Labutti K."/>
            <person name="Salamov A."/>
            <person name="Andreopoulos B."/>
            <person name="Baker S."/>
            <person name="Barry K."/>
            <person name="Bills G."/>
            <person name="Bluhm B."/>
            <person name="Cannon C."/>
            <person name="Castanera R."/>
            <person name="Culley D."/>
            <person name="Daum C."/>
            <person name="Ezra D."/>
            <person name="Gonzalez J."/>
            <person name="Henrissat B."/>
            <person name="Kuo A."/>
            <person name="Liang C."/>
            <person name="Lipzen A."/>
            <person name="Lutzoni F."/>
            <person name="Magnuson J."/>
            <person name="Mondo S."/>
            <person name="Nolan M."/>
            <person name="Ohm R."/>
            <person name="Pangilinan J."/>
            <person name="Park H.-J."/>
            <person name="Ramirez L."/>
            <person name="Alfaro M."/>
            <person name="Sun H."/>
            <person name="Tritt A."/>
            <person name="Yoshinaga Y."/>
            <person name="Zwiers L.-H."/>
            <person name="Turgeon B."/>
            <person name="Goodwin S."/>
            <person name="Spatafora J."/>
            <person name="Crous P."/>
            <person name="Grigoriev I."/>
        </authorList>
    </citation>
    <scope>NUCLEOTIDE SEQUENCE</scope>
    <source>
        <strain evidence="2">CBS 473.64</strain>
    </source>
</reference>
<evidence type="ECO:0000313" key="2">
    <source>
        <dbReference type="EMBL" id="KAF2646310.1"/>
    </source>
</evidence>
<evidence type="ECO:0000313" key="3">
    <source>
        <dbReference type="Proteomes" id="UP000799753"/>
    </source>
</evidence>
<dbReference type="EMBL" id="MU006776">
    <property type="protein sequence ID" value="KAF2646310.1"/>
    <property type="molecule type" value="Genomic_DNA"/>
</dbReference>
<accession>A0A6A6SFJ0</accession>
<dbReference type="Proteomes" id="UP000799753">
    <property type="component" value="Unassembled WGS sequence"/>
</dbReference>
<feature type="compositionally biased region" description="Polar residues" evidence="1">
    <location>
        <begin position="1"/>
        <end position="12"/>
    </location>
</feature>
<feature type="compositionally biased region" description="Basic residues" evidence="1">
    <location>
        <begin position="25"/>
        <end position="38"/>
    </location>
</feature>
<feature type="region of interest" description="Disordered" evidence="1">
    <location>
        <begin position="1"/>
        <end position="91"/>
    </location>
</feature>
<proteinExistence type="predicted"/>
<feature type="compositionally biased region" description="Low complexity" evidence="1">
    <location>
        <begin position="212"/>
        <end position="224"/>
    </location>
</feature>
<evidence type="ECO:0000256" key="1">
    <source>
        <dbReference type="SAM" id="MobiDB-lite"/>
    </source>
</evidence>
<feature type="region of interest" description="Disordered" evidence="1">
    <location>
        <begin position="174"/>
        <end position="198"/>
    </location>
</feature>
<organism evidence="2 3">
    <name type="scientific">Massarina eburnea CBS 473.64</name>
    <dbReference type="NCBI Taxonomy" id="1395130"/>
    <lineage>
        <taxon>Eukaryota</taxon>
        <taxon>Fungi</taxon>
        <taxon>Dikarya</taxon>
        <taxon>Ascomycota</taxon>
        <taxon>Pezizomycotina</taxon>
        <taxon>Dothideomycetes</taxon>
        <taxon>Pleosporomycetidae</taxon>
        <taxon>Pleosporales</taxon>
        <taxon>Massarineae</taxon>
        <taxon>Massarinaceae</taxon>
        <taxon>Massarina</taxon>
    </lineage>
</organism>
<feature type="region of interest" description="Disordered" evidence="1">
    <location>
        <begin position="210"/>
        <end position="266"/>
    </location>
</feature>